<dbReference type="InterPro" id="IPR002156">
    <property type="entry name" value="RNaseH_domain"/>
</dbReference>
<protein>
    <submittedName>
        <fullName evidence="3">Enzymatic polyprotein</fullName>
    </submittedName>
</protein>
<dbReference type="Pfam" id="PF13456">
    <property type="entry name" value="RVT_3"/>
    <property type="match status" value="1"/>
</dbReference>
<dbReference type="GO" id="GO:0004523">
    <property type="term" value="F:RNA-DNA hybrid ribonuclease activity"/>
    <property type="evidence" value="ECO:0007669"/>
    <property type="project" value="InterPro"/>
</dbReference>
<feature type="domain" description="RNase H type-1" evidence="1">
    <location>
        <begin position="139"/>
        <end position="222"/>
    </location>
</feature>
<gene>
    <name evidence="3" type="ORF">CM83_75866</name>
    <name evidence="2" type="ORF">CM83_75868</name>
</gene>
<dbReference type="PANTHER" id="PTHR33050">
    <property type="entry name" value="REVERSE TRANSCRIPTASE DOMAIN-CONTAINING PROTEIN"/>
    <property type="match status" value="1"/>
</dbReference>
<sequence>NALTISLPLDKKQRIKLFIDSFIEKSSCSIRELAGIVGTLVSICPATPYGWIHVKSLEKFKINALAKQGGNYEARISIPDCILSDLKWWSKNVWFLSDVLRREFFSLSFDSDSSLTGWGAVSGEEEISGCWPTEDRQLHINVLELKAIMLALQHFAKKLKHVNVLVRSDNKTAIACVNRQGTVRSSHLLELSSQIWKWCEIHDIFIRATYISSSENFRADRASRQYPLESEWSLSQNYFDLVTHHLGLPEIDLFASSITTKCSTFVSWVPETKAVAIDAFTISWSNLKFYAFPPFPLLLRTLRKIEDDQASGIVIAPKWPSQPWYPLYMSLLSSQLIILGPHANLLYSPFSAQNHPLSNSLVLMAGWLSAKHSN</sequence>
<dbReference type="CDD" id="cd09275">
    <property type="entry name" value="RNase_HI_RT_DIRS1"/>
    <property type="match status" value="1"/>
</dbReference>
<dbReference type="PANTHER" id="PTHR33050:SF7">
    <property type="entry name" value="RIBONUCLEASE H"/>
    <property type="match status" value="1"/>
</dbReference>
<accession>A0A0A9WLE8</accession>
<name>A0A0A9WLE8_LYGHE</name>
<dbReference type="GO" id="GO:0003676">
    <property type="term" value="F:nucleic acid binding"/>
    <property type="evidence" value="ECO:0007669"/>
    <property type="project" value="InterPro"/>
</dbReference>
<dbReference type="InterPro" id="IPR012337">
    <property type="entry name" value="RNaseH-like_sf"/>
</dbReference>
<evidence type="ECO:0000259" key="1">
    <source>
        <dbReference type="Pfam" id="PF13456"/>
    </source>
</evidence>
<dbReference type="AlphaFoldDB" id="A0A0A9WLE8"/>
<dbReference type="EMBL" id="GBHO01036267">
    <property type="protein sequence ID" value="JAG07337.1"/>
    <property type="molecule type" value="Transcribed_RNA"/>
</dbReference>
<dbReference type="Gene3D" id="3.30.420.10">
    <property type="entry name" value="Ribonuclease H-like superfamily/Ribonuclease H"/>
    <property type="match status" value="1"/>
</dbReference>
<reference evidence="3" key="2">
    <citation type="submission" date="2014-07" db="EMBL/GenBank/DDBJ databases">
        <authorList>
            <person name="Hull J."/>
        </authorList>
    </citation>
    <scope>NUCLEOTIDE SEQUENCE</scope>
</reference>
<dbReference type="SUPFAM" id="SSF53098">
    <property type="entry name" value="Ribonuclease H-like"/>
    <property type="match status" value="1"/>
</dbReference>
<evidence type="ECO:0000313" key="3">
    <source>
        <dbReference type="EMBL" id="JAG07338.1"/>
    </source>
</evidence>
<dbReference type="InterPro" id="IPR036397">
    <property type="entry name" value="RNaseH_sf"/>
</dbReference>
<evidence type="ECO:0000313" key="2">
    <source>
        <dbReference type="EMBL" id="JAG07337.1"/>
    </source>
</evidence>
<dbReference type="InterPro" id="IPR052055">
    <property type="entry name" value="Hepadnavirus_pol/RT"/>
</dbReference>
<reference evidence="3" key="1">
    <citation type="journal article" date="2014" name="PLoS ONE">
        <title>Transcriptome-Based Identification of ABC Transporters in the Western Tarnished Plant Bug Lygus hesperus.</title>
        <authorList>
            <person name="Hull J.J."/>
            <person name="Chaney K."/>
            <person name="Geib S.M."/>
            <person name="Fabrick J.A."/>
            <person name="Brent C.S."/>
            <person name="Walsh D."/>
            <person name="Lavine L.C."/>
        </authorList>
    </citation>
    <scope>NUCLEOTIDE SEQUENCE</scope>
</reference>
<proteinExistence type="predicted"/>
<feature type="non-terminal residue" evidence="3">
    <location>
        <position position="1"/>
    </location>
</feature>
<organism evidence="3">
    <name type="scientific">Lygus hesperus</name>
    <name type="common">Western plant bug</name>
    <dbReference type="NCBI Taxonomy" id="30085"/>
    <lineage>
        <taxon>Eukaryota</taxon>
        <taxon>Metazoa</taxon>
        <taxon>Ecdysozoa</taxon>
        <taxon>Arthropoda</taxon>
        <taxon>Hexapoda</taxon>
        <taxon>Insecta</taxon>
        <taxon>Pterygota</taxon>
        <taxon>Neoptera</taxon>
        <taxon>Paraneoptera</taxon>
        <taxon>Hemiptera</taxon>
        <taxon>Heteroptera</taxon>
        <taxon>Panheteroptera</taxon>
        <taxon>Cimicomorpha</taxon>
        <taxon>Miridae</taxon>
        <taxon>Mirini</taxon>
        <taxon>Lygus</taxon>
    </lineage>
</organism>
<dbReference type="EMBL" id="GBHO01036266">
    <property type="protein sequence ID" value="JAG07338.1"/>
    <property type="molecule type" value="Transcribed_RNA"/>
</dbReference>